<comment type="caution">
    <text evidence="2">The sequence shown here is derived from an EMBL/GenBank/DDBJ whole genome shotgun (WGS) entry which is preliminary data.</text>
</comment>
<evidence type="ECO:0000313" key="3">
    <source>
        <dbReference type="Proteomes" id="UP000664203"/>
    </source>
</evidence>
<feature type="compositionally biased region" description="Basic and acidic residues" evidence="1">
    <location>
        <begin position="320"/>
        <end position="331"/>
    </location>
</feature>
<reference evidence="2" key="1">
    <citation type="submission" date="2021-03" db="EMBL/GenBank/DDBJ databases">
        <authorList>
            <person name="Tagirdzhanova G."/>
        </authorList>
    </citation>
    <scope>NUCLEOTIDE SEQUENCE</scope>
</reference>
<dbReference type="EMBL" id="CAJPDR010000715">
    <property type="protein sequence ID" value="CAF9942068.1"/>
    <property type="molecule type" value="Genomic_DNA"/>
</dbReference>
<feature type="region of interest" description="Disordered" evidence="1">
    <location>
        <begin position="219"/>
        <end position="355"/>
    </location>
</feature>
<name>A0A8H3J7V9_9LECA</name>
<protein>
    <submittedName>
        <fullName evidence="2">Uncharacterized protein</fullName>
    </submittedName>
</protein>
<gene>
    <name evidence="2" type="ORF">ALECFALPRED_009471</name>
</gene>
<dbReference type="AlphaFoldDB" id="A0A8H3J7V9"/>
<dbReference type="OrthoDB" id="5383690at2759"/>
<dbReference type="Proteomes" id="UP000664203">
    <property type="component" value="Unassembled WGS sequence"/>
</dbReference>
<keyword evidence="3" id="KW-1185">Reference proteome</keyword>
<feature type="compositionally biased region" description="Basic and acidic residues" evidence="1">
    <location>
        <begin position="590"/>
        <end position="603"/>
    </location>
</feature>
<organism evidence="2 3">
    <name type="scientific">Alectoria fallacina</name>
    <dbReference type="NCBI Taxonomy" id="1903189"/>
    <lineage>
        <taxon>Eukaryota</taxon>
        <taxon>Fungi</taxon>
        <taxon>Dikarya</taxon>
        <taxon>Ascomycota</taxon>
        <taxon>Pezizomycotina</taxon>
        <taxon>Lecanoromycetes</taxon>
        <taxon>OSLEUM clade</taxon>
        <taxon>Lecanoromycetidae</taxon>
        <taxon>Lecanorales</taxon>
        <taxon>Lecanorineae</taxon>
        <taxon>Parmeliaceae</taxon>
        <taxon>Alectoria</taxon>
    </lineage>
</organism>
<accession>A0A8H3J7V9</accession>
<feature type="region of interest" description="Disordered" evidence="1">
    <location>
        <begin position="572"/>
        <end position="614"/>
    </location>
</feature>
<feature type="compositionally biased region" description="Basic and acidic residues" evidence="1">
    <location>
        <begin position="269"/>
        <end position="279"/>
    </location>
</feature>
<sequence length="614" mass="69740">MDVMEYLLRQGLSWPIVESIISARQPAKSLLLLGISRKTVKCLVNGTESFAFKGTKHTRKVADLRSHHLTRKDEPWYAFRYRAVAAREASKVLENQRSEWVASGIPSRFIPLPGWVRGKQTTIVRGPRVVRELKTSPLSNEVVMEDSRAVLEADYSEMQEFWKELCDFGESGDTKMGVPNDDIYRGGFNDEAVGSALEVTDSNMENLDDYDIEMAKAEEGLSREQPEQTLQIPSQPTFNVNNEEPGRQTKRKRESRISPELYTFDLPGDIDHDDKRRPPAEQWNMSPISRAERDRQTNSMKRKRECTFSAQSPTLDLPGDFDHDEKRRKVEEGEEPSQAPPASPQSRGSRNRNGKVTPLHLFCRGTIVANVFQAMEAISALETSQDDSSDAREPHAPDSKQRIAEALYPKRGEDEIRVAKAAAVLLEVHQGSSSLSELDPADREALRELFGSPGELQPSVHTEEEPLPFVTIVRTAKPSERSSVNKSLMRRHRHVFKFDDKPTEPSEKFRSFFATRRRREALLLKGEESWNEADASFIRTEKNIAEPGARLGAECVAKRLLDGRETPLKELVRDSQMSISQRRRQALLRPDVKKVSRKEERKIAQMKRSGVNKP</sequence>
<feature type="region of interest" description="Disordered" evidence="1">
    <location>
        <begin position="382"/>
        <end position="401"/>
    </location>
</feature>
<feature type="compositionally biased region" description="Polar residues" evidence="1">
    <location>
        <begin position="227"/>
        <end position="242"/>
    </location>
</feature>
<evidence type="ECO:0000313" key="2">
    <source>
        <dbReference type="EMBL" id="CAF9942068.1"/>
    </source>
</evidence>
<evidence type="ECO:0000256" key="1">
    <source>
        <dbReference type="SAM" id="MobiDB-lite"/>
    </source>
</evidence>
<proteinExistence type="predicted"/>
<feature type="compositionally biased region" description="Basic and acidic residues" evidence="1">
    <location>
        <begin position="389"/>
        <end position="401"/>
    </location>
</feature>